<dbReference type="Proteomes" id="UP000553963">
    <property type="component" value="Unassembled WGS sequence"/>
</dbReference>
<keyword evidence="2" id="KW-0732">Signal</keyword>
<sequence>MKFSRLLGGALLASALIGYGSVAFAEDAAPAPDAAAPAATSDEAAPPAKPAKKAKKAAKPGPQDGVWTGTFVQVGHAKAFPMSITFSGKTIETSYPDQSCAGKLAKVGTKGDTSFFAETITQGGVDAATGKGCLDGNVTLIKSGDGFIWGWVGQHDGKPIVAYGTLAKQATVPAQ</sequence>
<evidence type="ECO:0000313" key="3">
    <source>
        <dbReference type="EMBL" id="MBB3929061.1"/>
    </source>
</evidence>
<proteinExistence type="predicted"/>
<protein>
    <submittedName>
        <fullName evidence="3">Uncharacterized protein</fullName>
    </submittedName>
</protein>
<evidence type="ECO:0000313" key="4">
    <source>
        <dbReference type="Proteomes" id="UP000553963"/>
    </source>
</evidence>
<feature type="signal peptide" evidence="2">
    <location>
        <begin position="1"/>
        <end position="25"/>
    </location>
</feature>
<feature type="region of interest" description="Disordered" evidence="1">
    <location>
        <begin position="35"/>
        <end position="64"/>
    </location>
</feature>
<dbReference type="RefSeq" id="WP_183396762.1">
    <property type="nucleotide sequence ID" value="NZ_JACIDS010000001.1"/>
</dbReference>
<reference evidence="3 4" key="1">
    <citation type="submission" date="2020-08" db="EMBL/GenBank/DDBJ databases">
        <title>Genomic Encyclopedia of Type Strains, Phase IV (KMG-IV): sequencing the most valuable type-strain genomes for metagenomic binning, comparative biology and taxonomic classification.</title>
        <authorList>
            <person name="Goeker M."/>
        </authorList>
    </citation>
    <scope>NUCLEOTIDE SEQUENCE [LARGE SCALE GENOMIC DNA]</scope>
    <source>
        <strain evidence="3 4">DSM 25966</strain>
    </source>
</reference>
<dbReference type="AlphaFoldDB" id="A0A840AJF3"/>
<gene>
    <name evidence="3" type="ORF">GGR25_000080</name>
</gene>
<organism evidence="3 4">
    <name type="scientific">Kaistia hirudinis</name>
    <dbReference type="NCBI Taxonomy" id="1293440"/>
    <lineage>
        <taxon>Bacteria</taxon>
        <taxon>Pseudomonadati</taxon>
        <taxon>Pseudomonadota</taxon>
        <taxon>Alphaproteobacteria</taxon>
        <taxon>Hyphomicrobiales</taxon>
        <taxon>Kaistiaceae</taxon>
        <taxon>Kaistia</taxon>
    </lineage>
</organism>
<feature type="chain" id="PRO_5032757909" evidence="2">
    <location>
        <begin position="26"/>
        <end position="175"/>
    </location>
</feature>
<feature type="compositionally biased region" description="Low complexity" evidence="1">
    <location>
        <begin position="35"/>
        <end position="46"/>
    </location>
</feature>
<evidence type="ECO:0000256" key="1">
    <source>
        <dbReference type="SAM" id="MobiDB-lite"/>
    </source>
</evidence>
<evidence type="ECO:0000256" key="2">
    <source>
        <dbReference type="SAM" id="SignalP"/>
    </source>
</evidence>
<dbReference type="EMBL" id="JACIDS010000001">
    <property type="protein sequence ID" value="MBB3929061.1"/>
    <property type="molecule type" value="Genomic_DNA"/>
</dbReference>
<name>A0A840AJF3_9HYPH</name>
<accession>A0A840AJF3</accession>
<keyword evidence="4" id="KW-1185">Reference proteome</keyword>
<comment type="caution">
    <text evidence="3">The sequence shown here is derived from an EMBL/GenBank/DDBJ whole genome shotgun (WGS) entry which is preliminary data.</text>
</comment>